<evidence type="ECO:0000313" key="2">
    <source>
        <dbReference type="Proteomes" id="UP001516400"/>
    </source>
</evidence>
<protein>
    <submittedName>
        <fullName evidence="1">Uncharacterized protein</fullName>
    </submittedName>
</protein>
<name>A0ABD2NAV2_9CUCU</name>
<comment type="caution">
    <text evidence="1">The sequence shown here is derived from an EMBL/GenBank/DDBJ whole genome shotgun (WGS) entry which is preliminary data.</text>
</comment>
<keyword evidence="2" id="KW-1185">Reference proteome</keyword>
<reference evidence="1 2" key="1">
    <citation type="journal article" date="2021" name="BMC Biol.">
        <title>Horizontally acquired antibacterial genes associated with adaptive radiation of ladybird beetles.</title>
        <authorList>
            <person name="Li H.S."/>
            <person name="Tang X.F."/>
            <person name="Huang Y.H."/>
            <person name="Xu Z.Y."/>
            <person name="Chen M.L."/>
            <person name="Du X.Y."/>
            <person name="Qiu B.Y."/>
            <person name="Chen P.T."/>
            <person name="Zhang W."/>
            <person name="Slipinski A."/>
            <person name="Escalona H.E."/>
            <person name="Waterhouse R.M."/>
            <person name="Zwick A."/>
            <person name="Pang H."/>
        </authorList>
    </citation>
    <scope>NUCLEOTIDE SEQUENCE [LARGE SCALE GENOMIC DNA]</scope>
    <source>
        <strain evidence="1">SYSU2018</strain>
    </source>
</reference>
<proteinExistence type="predicted"/>
<evidence type="ECO:0000313" key="1">
    <source>
        <dbReference type="EMBL" id="KAL3275464.1"/>
    </source>
</evidence>
<sequence>MESKDSEKSIDTVGSTELIIEAAKVFSGKNEDYVPPYDEKTPAVQIVRNKELQKTNLVILQDLNVLEEIEKLETIKLKDIESINKVSNSSEKTVKGNKGTYKCSSPLVHNVRIKKSSVAKEMIKPGCSSKGLEVFDYNEDEISALDKFDRSSMVKANNTQNPIESNNDITINKSRDISEKEMLRDVLNKSGGSELQENRKNQRKIENYMIQRMKI</sequence>
<organism evidence="1 2">
    <name type="scientific">Cryptolaemus montrouzieri</name>
    <dbReference type="NCBI Taxonomy" id="559131"/>
    <lineage>
        <taxon>Eukaryota</taxon>
        <taxon>Metazoa</taxon>
        <taxon>Ecdysozoa</taxon>
        <taxon>Arthropoda</taxon>
        <taxon>Hexapoda</taxon>
        <taxon>Insecta</taxon>
        <taxon>Pterygota</taxon>
        <taxon>Neoptera</taxon>
        <taxon>Endopterygota</taxon>
        <taxon>Coleoptera</taxon>
        <taxon>Polyphaga</taxon>
        <taxon>Cucujiformia</taxon>
        <taxon>Coccinelloidea</taxon>
        <taxon>Coccinellidae</taxon>
        <taxon>Scymninae</taxon>
        <taxon>Scymnini</taxon>
        <taxon>Cryptolaemus</taxon>
    </lineage>
</organism>
<dbReference type="EMBL" id="JABFTP020000083">
    <property type="protein sequence ID" value="KAL3275464.1"/>
    <property type="molecule type" value="Genomic_DNA"/>
</dbReference>
<dbReference type="Proteomes" id="UP001516400">
    <property type="component" value="Unassembled WGS sequence"/>
</dbReference>
<accession>A0ABD2NAV2</accession>
<gene>
    <name evidence="1" type="ORF">HHI36_020224</name>
</gene>
<dbReference type="AlphaFoldDB" id="A0ABD2NAV2"/>